<comment type="caution">
    <text evidence="1">The sequence shown here is derived from an EMBL/GenBank/DDBJ whole genome shotgun (WGS) entry which is preliminary data.</text>
</comment>
<protein>
    <submittedName>
        <fullName evidence="1">Uncharacterized protein</fullName>
    </submittedName>
</protein>
<proteinExistence type="predicted"/>
<accession>A0ACB9MUQ4</accession>
<dbReference type="Proteomes" id="UP000828941">
    <property type="component" value="Chromosome 8"/>
</dbReference>
<keyword evidence="2" id="KW-1185">Reference proteome</keyword>
<dbReference type="EMBL" id="CM039433">
    <property type="protein sequence ID" value="KAI4327912.1"/>
    <property type="molecule type" value="Genomic_DNA"/>
</dbReference>
<organism evidence="1 2">
    <name type="scientific">Bauhinia variegata</name>
    <name type="common">Purple orchid tree</name>
    <name type="synonym">Phanera variegata</name>
    <dbReference type="NCBI Taxonomy" id="167791"/>
    <lineage>
        <taxon>Eukaryota</taxon>
        <taxon>Viridiplantae</taxon>
        <taxon>Streptophyta</taxon>
        <taxon>Embryophyta</taxon>
        <taxon>Tracheophyta</taxon>
        <taxon>Spermatophyta</taxon>
        <taxon>Magnoliopsida</taxon>
        <taxon>eudicotyledons</taxon>
        <taxon>Gunneridae</taxon>
        <taxon>Pentapetalae</taxon>
        <taxon>rosids</taxon>
        <taxon>fabids</taxon>
        <taxon>Fabales</taxon>
        <taxon>Fabaceae</taxon>
        <taxon>Cercidoideae</taxon>
        <taxon>Cercideae</taxon>
        <taxon>Bauhiniinae</taxon>
        <taxon>Bauhinia</taxon>
    </lineage>
</organism>
<evidence type="ECO:0000313" key="1">
    <source>
        <dbReference type="EMBL" id="KAI4327912.1"/>
    </source>
</evidence>
<name>A0ACB9MUQ4_BAUVA</name>
<sequence length="115" mass="13314">MFTDGKSERKGARVWWSNILWKTSDQDFQTLKLDKAGIALEHLIRLMRNPSGPFVHRVGNWFATAIFAPAARNEWLGGFSSLRRIRSRLASTESETAVKVCMDFMISRWILRRSQ</sequence>
<gene>
    <name evidence="1" type="ORF">L6164_020321</name>
</gene>
<reference evidence="1 2" key="1">
    <citation type="journal article" date="2022" name="DNA Res.">
        <title>Chromosomal-level genome assembly of the orchid tree Bauhinia variegata (Leguminosae; Cercidoideae) supports the allotetraploid origin hypothesis of Bauhinia.</title>
        <authorList>
            <person name="Zhong Y."/>
            <person name="Chen Y."/>
            <person name="Zheng D."/>
            <person name="Pang J."/>
            <person name="Liu Y."/>
            <person name="Luo S."/>
            <person name="Meng S."/>
            <person name="Qian L."/>
            <person name="Wei D."/>
            <person name="Dai S."/>
            <person name="Zhou R."/>
        </authorList>
    </citation>
    <scope>NUCLEOTIDE SEQUENCE [LARGE SCALE GENOMIC DNA]</scope>
    <source>
        <strain evidence="1">BV-YZ2020</strain>
    </source>
</reference>
<evidence type="ECO:0000313" key="2">
    <source>
        <dbReference type="Proteomes" id="UP000828941"/>
    </source>
</evidence>